<name>A0A0P1AMS7_PLAHL</name>
<dbReference type="STRING" id="4781.A0A0P1AMS7"/>
<evidence type="ECO:0000256" key="1">
    <source>
        <dbReference type="ARBA" id="ARBA00022737"/>
    </source>
</evidence>
<feature type="domain" description="PA" evidence="5">
    <location>
        <begin position="283"/>
        <end position="362"/>
    </location>
</feature>
<dbReference type="PROSITE" id="PS50088">
    <property type="entry name" value="ANK_REPEAT"/>
    <property type="match status" value="5"/>
</dbReference>
<accession>A0A0P1AMS7</accession>
<keyword evidence="4" id="KW-0175">Coiled coil</keyword>
<dbReference type="SUPFAM" id="SSF52025">
    <property type="entry name" value="PA domain"/>
    <property type="match status" value="2"/>
</dbReference>
<evidence type="ECO:0000256" key="3">
    <source>
        <dbReference type="PROSITE-ProRule" id="PRU00023"/>
    </source>
</evidence>
<dbReference type="InterPro" id="IPR046450">
    <property type="entry name" value="PA_dom_sf"/>
</dbReference>
<dbReference type="Gene3D" id="1.25.40.20">
    <property type="entry name" value="Ankyrin repeat-containing domain"/>
    <property type="match status" value="2"/>
</dbReference>
<feature type="repeat" description="ANK" evidence="3">
    <location>
        <begin position="601"/>
        <end position="633"/>
    </location>
</feature>
<keyword evidence="2 3" id="KW-0040">ANK repeat</keyword>
<dbReference type="Gene3D" id="3.50.30.30">
    <property type="match status" value="2"/>
</dbReference>
<keyword evidence="1" id="KW-0677">Repeat</keyword>
<dbReference type="GeneID" id="36407338"/>
<dbReference type="PANTHER" id="PTHR24166">
    <property type="entry name" value="ROLLING PEBBLES, ISOFORM B"/>
    <property type="match status" value="1"/>
</dbReference>
<dbReference type="RefSeq" id="XP_024578345.1">
    <property type="nucleotide sequence ID" value="XM_024727806.1"/>
</dbReference>
<dbReference type="EMBL" id="CCYD01000610">
    <property type="protein sequence ID" value="CEG41976.1"/>
    <property type="molecule type" value="Genomic_DNA"/>
</dbReference>
<dbReference type="InterPro" id="IPR002110">
    <property type="entry name" value="Ankyrin_rpt"/>
</dbReference>
<sequence length="1154" mass="128373">MTEVIQQNAYISWDGSVERRVCPLATFGSREPQKLHVRLACADPPRADQLELKNAEELQGAIVLVVRGGCSFVHKARLLQRAGVVAMLLANNTREEPLAAFTMGESPDDITDSKKIEKEEITIPCMMMCLRDVRELFQKFPPSVKHGEILLEIPHRNEKVDAVETYIQIPRELYDSPEDGMRWKSIKQTTSSLLKMLEPHHMANSSVKEASSREIGGKTKVPESIEVGTIKATTREKQPPLLAFVQWATSALEYEICFAPLADFCSTSAGASYSGRLVASDPLVADRPLKNAEQLSGAIAIVRRGGCSFPEKIARVQHAGAVAAIVCNDDEEDLDAAFVMSVDHIDAADATLPAVMIPHKTFLRLQAVLNVTTARILCMAGQAADGLLELNGTSVSFRSLPMPVPQEYFYRNKEDSAVADKTTSHFDFVFHLHQACRDGDHAACQRVLANFEGKKEKHQVINSSCPSTGLTALHHACAGGNDNVVELLLSLGAIPNVLDLAMRTPLHVACAENNVKCARLLLRAEASSQQVTSALYNLDDKHDSLPARRTIGGRTALHDAARAGSSECVELLLSANARVEQTSDEESNTFVFLGVSAKDLEGNTPLHLACANAHAECAFYLVAAGADVNCKDLTGRSPLLLACEEANDPDKEVVSGHIIKKLIKAGARIEDCDDRSHTRKDGGDYKLLLDRIESSDLRRDLEMLYLRYEVRFAKQKNSELEKQNECLTKSIDEIKNELSNLHETFREQEDKFQQLQSQIQMNLQFRADCDHLNISSIDKSLLNPLLTKSSKEPAVKSDEELALDAALVRDLGKKCLRQNQNVLAVKYFEQSLELMPLPGVHRLLTTAQNTHNVESNDPLEKKAFADTATCMKSMSLTPAMAPTSPTAKNAKIQKLLDIVRNTNLTPEAHAMLNNELNWLNTLSDDAEFAHACRWTDWLVTLPWEDTNIGLQNNIRHTVKQVKIQQSDDIDVGRHEIEAVRIIQRSYRNFHAAHSRARELAARKIQACVRRNLDKDEQHLKAPFEQNYFNGASISKLDYIKVIDPLLIKKLPREYDVEELVIGKISSNCKNDTAGSADGDNRIVQLVKCVEAHATAMYRTKNENKQAFYFVWTRWGENLDKTCAGILSGPYENQQDAKRRFHRIVCEAKTITQSA</sequence>
<dbReference type="SUPFAM" id="SSF48403">
    <property type="entry name" value="Ankyrin repeat"/>
    <property type="match status" value="1"/>
</dbReference>
<dbReference type="Proteomes" id="UP000054928">
    <property type="component" value="Unassembled WGS sequence"/>
</dbReference>
<dbReference type="OMA" id="YEICFAP"/>
<feature type="repeat" description="ANK" evidence="3">
    <location>
        <begin position="552"/>
        <end position="584"/>
    </location>
</feature>
<feature type="repeat" description="ANK" evidence="3">
    <location>
        <begin position="468"/>
        <end position="500"/>
    </location>
</feature>
<dbReference type="OrthoDB" id="206201at2759"/>
<dbReference type="InterPro" id="IPR036770">
    <property type="entry name" value="Ankyrin_rpt-contain_sf"/>
</dbReference>
<dbReference type="PROSITE" id="PS50297">
    <property type="entry name" value="ANK_REP_REGION"/>
    <property type="match status" value="3"/>
</dbReference>
<organism evidence="6 7">
    <name type="scientific">Plasmopara halstedii</name>
    <name type="common">Downy mildew of sunflower</name>
    <dbReference type="NCBI Taxonomy" id="4781"/>
    <lineage>
        <taxon>Eukaryota</taxon>
        <taxon>Sar</taxon>
        <taxon>Stramenopiles</taxon>
        <taxon>Oomycota</taxon>
        <taxon>Peronosporomycetes</taxon>
        <taxon>Peronosporales</taxon>
        <taxon>Peronosporaceae</taxon>
        <taxon>Plasmopara</taxon>
    </lineage>
</organism>
<dbReference type="Pfam" id="PF12796">
    <property type="entry name" value="Ank_2"/>
    <property type="match status" value="1"/>
</dbReference>
<dbReference type="PANTHER" id="PTHR24166:SF48">
    <property type="entry name" value="PROTEIN VAPYRIN"/>
    <property type="match status" value="1"/>
</dbReference>
<reference evidence="7" key="1">
    <citation type="submission" date="2014-09" db="EMBL/GenBank/DDBJ databases">
        <authorList>
            <person name="Sharma Rahul"/>
            <person name="Thines Marco"/>
        </authorList>
    </citation>
    <scope>NUCLEOTIDE SEQUENCE [LARGE SCALE GENOMIC DNA]</scope>
</reference>
<dbReference type="InterPro" id="IPR050889">
    <property type="entry name" value="Dendritic_Spine_Reg/Scaffold"/>
</dbReference>
<feature type="repeat" description="ANK" evidence="3">
    <location>
        <begin position="634"/>
        <end position="674"/>
    </location>
</feature>
<evidence type="ECO:0000256" key="2">
    <source>
        <dbReference type="ARBA" id="ARBA00023043"/>
    </source>
</evidence>
<dbReference type="Pfam" id="PF02225">
    <property type="entry name" value="PA"/>
    <property type="match status" value="2"/>
</dbReference>
<evidence type="ECO:0000256" key="4">
    <source>
        <dbReference type="SAM" id="Coils"/>
    </source>
</evidence>
<dbReference type="SMART" id="SM00248">
    <property type="entry name" value="ANK"/>
    <property type="match status" value="5"/>
</dbReference>
<dbReference type="InterPro" id="IPR003137">
    <property type="entry name" value="PA_domain"/>
</dbReference>
<dbReference type="Pfam" id="PF00023">
    <property type="entry name" value="Ank"/>
    <property type="match status" value="2"/>
</dbReference>
<proteinExistence type="predicted"/>
<evidence type="ECO:0000259" key="5">
    <source>
        <dbReference type="Pfam" id="PF02225"/>
    </source>
</evidence>
<evidence type="ECO:0000313" key="6">
    <source>
        <dbReference type="EMBL" id="CEG41976.1"/>
    </source>
</evidence>
<keyword evidence="7" id="KW-1185">Reference proteome</keyword>
<feature type="domain" description="PA" evidence="5">
    <location>
        <begin position="50"/>
        <end position="128"/>
    </location>
</feature>
<evidence type="ECO:0000313" key="7">
    <source>
        <dbReference type="Proteomes" id="UP000054928"/>
    </source>
</evidence>
<feature type="repeat" description="ANK" evidence="3">
    <location>
        <begin position="501"/>
        <end position="533"/>
    </location>
</feature>
<dbReference type="AlphaFoldDB" id="A0A0P1AMS7"/>
<feature type="coiled-coil region" evidence="4">
    <location>
        <begin position="710"/>
        <end position="758"/>
    </location>
</feature>
<protein>
    <submittedName>
        <fullName evidence="6">Ankyrin</fullName>
    </submittedName>
</protein>